<evidence type="ECO:0000313" key="2">
    <source>
        <dbReference type="Proteomes" id="UP001597460"/>
    </source>
</evidence>
<sequence>MNIEQEILNSEVRCLVKLLTSPKSTASRSFCPSKGTQVLAYGDYMLAGQDSTHSQEPISLWRETGFSSTEIERENNVEKGTKVETRNYSAMNSPLKIHLS</sequence>
<dbReference type="Proteomes" id="UP001597460">
    <property type="component" value="Unassembled WGS sequence"/>
</dbReference>
<reference evidence="2" key="1">
    <citation type="journal article" date="2019" name="Int. J. Syst. Evol. Microbiol.">
        <title>The Global Catalogue of Microorganisms (GCM) 10K type strain sequencing project: providing services to taxonomists for standard genome sequencing and annotation.</title>
        <authorList>
            <consortium name="The Broad Institute Genomics Platform"/>
            <consortium name="The Broad Institute Genome Sequencing Center for Infectious Disease"/>
            <person name="Wu L."/>
            <person name="Ma J."/>
        </authorList>
    </citation>
    <scope>NUCLEOTIDE SEQUENCE [LARGE SCALE GENOMIC DNA]</scope>
    <source>
        <strain evidence="2">KCTC 52042</strain>
    </source>
</reference>
<organism evidence="1 2">
    <name type="scientific">Gracilimonas halophila</name>
    <dbReference type="NCBI Taxonomy" id="1834464"/>
    <lineage>
        <taxon>Bacteria</taxon>
        <taxon>Pseudomonadati</taxon>
        <taxon>Balneolota</taxon>
        <taxon>Balneolia</taxon>
        <taxon>Balneolales</taxon>
        <taxon>Balneolaceae</taxon>
        <taxon>Gracilimonas</taxon>
    </lineage>
</organism>
<keyword evidence="2" id="KW-1185">Reference proteome</keyword>
<dbReference type="EMBL" id="JBHULI010000005">
    <property type="protein sequence ID" value="MFD2531670.1"/>
    <property type="molecule type" value="Genomic_DNA"/>
</dbReference>
<protein>
    <submittedName>
        <fullName evidence="1">Uncharacterized protein</fullName>
    </submittedName>
</protein>
<name>A0ABW5JIR9_9BACT</name>
<evidence type="ECO:0000313" key="1">
    <source>
        <dbReference type="EMBL" id="MFD2531670.1"/>
    </source>
</evidence>
<comment type="caution">
    <text evidence="1">The sequence shown here is derived from an EMBL/GenBank/DDBJ whole genome shotgun (WGS) entry which is preliminary data.</text>
</comment>
<gene>
    <name evidence="1" type="ORF">ACFSVN_04345</name>
</gene>
<proteinExistence type="predicted"/>
<accession>A0ABW5JIR9</accession>